<protein>
    <submittedName>
        <fullName evidence="1">Uncharacterized protein</fullName>
    </submittedName>
</protein>
<keyword evidence="2" id="KW-1185">Reference proteome</keyword>
<dbReference type="EMBL" id="CP012850">
    <property type="protein sequence ID" value="ALI36000.1"/>
    <property type="molecule type" value="Genomic_DNA"/>
</dbReference>
<sequence>MDFSKNTVLLFNHVIISNDYTIKKEIKITKNKWL</sequence>
<proteinExistence type="predicted"/>
<dbReference type="Proteomes" id="UP000058925">
    <property type="component" value="Chromosome"/>
</dbReference>
<name>A0A654LZ02_9ARCH</name>
<evidence type="ECO:0000313" key="2">
    <source>
        <dbReference type="Proteomes" id="UP000058925"/>
    </source>
</evidence>
<gene>
    <name evidence="1" type="ORF">NMY3_01797</name>
</gene>
<evidence type="ECO:0000313" key="1">
    <source>
        <dbReference type="EMBL" id="ALI36000.1"/>
    </source>
</evidence>
<organism evidence="1 2">
    <name type="scientific">Candidatus Nitrosocosmicus oleophilus</name>
    <dbReference type="NCBI Taxonomy" id="1353260"/>
    <lineage>
        <taxon>Archaea</taxon>
        <taxon>Nitrososphaerota</taxon>
        <taxon>Nitrososphaeria</taxon>
        <taxon>Nitrososphaerales</taxon>
        <taxon>Nitrososphaeraceae</taxon>
        <taxon>Candidatus Nitrosocosmicus</taxon>
    </lineage>
</organism>
<dbReference type="KEGG" id="taa:NMY3_01797"/>
<dbReference type="AlphaFoldDB" id="A0A654LZ02"/>
<reference evidence="2" key="1">
    <citation type="submission" date="2015-10" db="EMBL/GenBank/DDBJ databases">
        <title>Niche specialization of a soil ammonia-oxidizing archaeon, Candidatus Nitrosocosmicus oleophilus.</title>
        <authorList>
            <person name="Jung M.-Y."/>
            <person name="Rhee S.-K."/>
        </authorList>
    </citation>
    <scope>NUCLEOTIDE SEQUENCE [LARGE SCALE GENOMIC DNA]</scope>
    <source>
        <strain evidence="2">MY3</strain>
    </source>
</reference>
<accession>A0A654LZ02</accession>